<reference evidence="1 2" key="1">
    <citation type="submission" date="2021-05" db="EMBL/GenBank/DDBJ databases">
        <title>Molecular characterization for Shewanella algae harboring chromosomal blaOXA-55-like strains isolated from clinical and environment sample.</title>
        <authorList>
            <person name="Ohama Y."/>
            <person name="Aoki K."/>
            <person name="Harada S."/>
            <person name="Moriya K."/>
            <person name="Ishii Y."/>
            <person name="Tateda K."/>
        </authorList>
    </citation>
    <scope>NUCLEOTIDE SEQUENCE [LARGE SCALE GENOMIC DNA]</scope>
    <source>
        <strain evidence="1 2">MBTL60-118</strain>
    </source>
</reference>
<dbReference type="SUPFAM" id="SSF53756">
    <property type="entry name" value="UDP-Glycosyltransferase/glycogen phosphorylase"/>
    <property type="match status" value="1"/>
</dbReference>
<dbReference type="Proteomes" id="UP000773469">
    <property type="component" value="Unassembled WGS sequence"/>
</dbReference>
<comment type="caution">
    <text evidence="1">The sequence shown here is derived from an EMBL/GenBank/DDBJ whole genome shotgun (WGS) entry which is preliminary data.</text>
</comment>
<accession>A0ABQ4PGK4</accession>
<evidence type="ECO:0008006" key="3">
    <source>
        <dbReference type="Google" id="ProtNLM"/>
    </source>
</evidence>
<sequence>MYFHSGNDGYIDFLIFVEHKDRELEVACTLAHMFELEGYSVCVASSIYHQIPALLKVKPKVLITPFTGFGKGSVGELFYSAYGDSITFVNLNYEQFISSWKGSYKTSIHPFSKNKQIQLVWGEYFKDELCNNGVNINNIYVTGRPSLSLVALKYRAPSKNELKFFDATFVNKRICFIALTDGLAFIGKEKVDFIIKNGGERKGLEAHVEYIKKNISLMFVDIVDEANKNEDILFVMRPHPSIPESAYYKLFKELDLHIPTNILITKESNAYWWLSNSDWFVTNYSTLCLEAKVLGVKSFLYERWSKADVEEYWYTKSATKVSSISEVLSYDGGRIEYADEDANYYIDFEKDGLKKTVEVASMFLCNNEFHPIRNRYLVLLDNSKRMLGSLIRNMYVKIGFVPFGKVSKGLLKDYFNSEDVVKLLKGMKNEV</sequence>
<protein>
    <recommendedName>
        <fullName evidence="3">Polysaccharide biosynthesis enzyme WcbI domain-containing protein</fullName>
    </recommendedName>
</protein>
<evidence type="ECO:0000313" key="2">
    <source>
        <dbReference type="Proteomes" id="UP000773469"/>
    </source>
</evidence>
<dbReference type="RefSeq" id="WP_220757676.1">
    <property type="nucleotide sequence ID" value="NZ_BPEU01000046.1"/>
</dbReference>
<name>A0ABQ4PGK4_SHECO</name>
<evidence type="ECO:0000313" key="1">
    <source>
        <dbReference type="EMBL" id="GIU46639.1"/>
    </source>
</evidence>
<organism evidence="1 2">
    <name type="scientific">Shewanella colwelliana</name>
    <name type="common">Alteromonas colwelliana</name>
    <dbReference type="NCBI Taxonomy" id="23"/>
    <lineage>
        <taxon>Bacteria</taxon>
        <taxon>Pseudomonadati</taxon>
        <taxon>Pseudomonadota</taxon>
        <taxon>Gammaproteobacteria</taxon>
        <taxon>Alteromonadales</taxon>
        <taxon>Shewanellaceae</taxon>
        <taxon>Shewanella</taxon>
    </lineage>
</organism>
<dbReference type="Gene3D" id="3.40.50.12580">
    <property type="match status" value="1"/>
</dbReference>
<dbReference type="EMBL" id="BPEU01000046">
    <property type="protein sequence ID" value="GIU46639.1"/>
    <property type="molecule type" value="Genomic_DNA"/>
</dbReference>
<proteinExistence type="predicted"/>
<keyword evidence="2" id="KW-1185">Reference proteome</keyword>
<gene>
    <name evidence="1" type="ORF">TUM3794_39620</name>
</gene>
<dbReference type="InterPro" id="IPR043148">
    <property type="entry name" value="TagF_C"/>
</dbReference>